<feature type="domain" description="Peptidase S8/S53" evidence="6">
    <location>
        <begin position="16"/>
        <end position="239"/>
    </location>
</feature>
<organism evidence="7">
    <name type="scientific">uncultured Gemmatimonadota bacterium</name>
    <dbReference type="NCBI Taxonomy" id="203437"/>
    <lineage>
        <taxon>Bacteria</taxon>
        <taxon>Pseudomonadati</taxon>
        <taxon>Gemmatimonadota</taxon>
        <taxon>environmental samples</taxon>
    </lineage>
</organism>
<dbReference type="GO" id="GO:0004252">
    <property type="term" value="F:serine-type endopeptidase activity"/>
    <property type="evidence" value="ECO:0007669"/>
    <property type="project" value="UniProtKB-UniRule"/>
</dbReference>
<reference evidence="7" key="1">
    <citation type="submission" date="2020-02" db="EMBL/GenBank/DDBJ databases">
        <authorList>
            <person name="Meier V. D."/>
        </authorList>
    </citation>
    <scope>NUCLEOTIDE SEQUENCE</scope>
    <source>
        <strain evidence="7">AVDCRST_MAG68</strain>
    </source>
</reference>
<dbReference type="InterPro" id="IPR036852">
    <property type="entry name" value="Peptidase_S8/S53_dom_sf"/>
</dbReference>
<feature type="active site" description="Charge relay system" evidence="5">
    <location>
        <position position="208"/>
    </location>
</feature>
<dbReference type="PROSITE" id="PS51892">
    <property type="entry name" value="SUBTILASE"/>
    <property type="match status" value="1"/>
</dbReference>
<dbReference type="AlphaFoldDB" id="A0A6J4K3I9"/>
<dbReference type="PANTHER" id="PTHR43806">
    <property type="entry name" value="PEPTIDASE S8"/>
    <property type="match status" value="1"/>
</dbReference>
<evidence type="ECO:0000256" key="5">
    <source>
        <dbReference type="PROSITE-ProRule" id="PRU01240"/>
    </source>
</evidence>
<dbReference type="PANTHER" id="PTHR43806:SF11">
    <property type="entry name" value="CEREVISIN-RELATED"/>
    <property type="match status" value="1"/>
</dbReference>
<comment type="similarity">
    <text evidence="1 5">Belongs to the peptidase S8 family.</text>
</comment>
<evidence type="ECO:0000313" key="7">
    <source>
        <dbReference type="EMBL" id="CAA9294782.1"/>
    </source>
</evidence>
<dbReference type="EMBL" id="CADCTW010000001">
    <property type="protein sequence ID" value="CAA9294782.1"/>
    <property type="molecule type" value="Genomic_DNA"/>
</dbReference>
<evidence type="ECO:0000256" key="2">
    <source>
        <dbReference type="ARBA" id="ARBA00022670"/>
    </source>
</evidence>
<feature type="active site" description="Charge relay system" evidence="5">
    <location>
        <position position="25"/>
    </location>
</feature>
<dbReference type="InterPro" id="IPR000209">
    <property type="entry name" value="Peptidase_S8/S53_dom"/>
</dbReference>
<dbReference type="Gene3D" id="3.40.50.200">
    <property type="entry name" value="Peptidase S8/S53 domain"/>
    <property type="match status" value="1"/>
</dbReference>
<evidence type="ECO:0000256" key="4">
    <source>
        <dbReference type="ARBA" id="ARBA00022825"/>
    </source>
</evidence>
<evidence type="ECO:0000256" key="1">
    <source>
        <dbReference type="ARBA" id="ARBA00011073"/>
    </source>
</evidence>
<evidence type="ECO:0000256" key="3">
    <source>
        <dbReference type="ARBA" id="ARBA00022801"/>
    </source>
</evidence>
<feature type="active site" description="Charge relay system" evidence="5">
    <location>
        <position position="64"/>
    </location>
</feature>
<sequence>MEPPARFRDALGGATGRGVRVAVIDTGWDRSLADPRVLPGAGFVSPDGDFSLAASDDDHDRLGHGTACASLVLRLAPGAEIVPIRVFGGRLETSAEVLVAAVEWAADQALPLVSLSLGTRLESARAPLLAACERAVRAGATLVATAPNRAAPPYPAAFPQVIGVDADRFPSPWHFRYRPADAIECTASGHEQRLPWLRGREEVKSGSSFATPHITGIIALILERHPGAPPARIREILARLALR</sequence>
<dbReference type="GO" id="GO:0006508">
    <property type="term" value="P:proteolysis"/>
    <property type="evidence" value="ECO:0007669"/>
    <property type="project" value="UniProtKB-KW"/>
</dbReference>
<dbReference type="SUPFAM" id="SSF52743">
    <property type="entry name" value="Subtilisin-like"/>
    <property type="match status" value="1"/>
</dbReference>
<keyword evidence="3 5" id="KW-0378">Hydrolase</keyword>
<proteinExistence type="inferred from homology"/>
<evidence type="ECO:0000259" key="6">
    <source>
        <dbReference type="Pfam" id="PF00082"/>
    </source>
</evidence>
<name>A0A6J4K3I9_9BACT</name>
<keyword evidence="4 5" id="KW-0720">Serine protease</keyword>
<protein>
    <recommendedName>
        <fullName evidence="6">Peptidase S8/S53 domain-containing protein</fullName>
    </recommendedName>
</protein>
<gene>
    <name evidence="7" type="ORF">AVDCRST_MAG68-1758</name>
</gene>
<keyword evidence="2 5" id="KW-0645">Protease</keyword>
<dbReference type="InterPro" id="IPR015500">
    <property type="entry name" value="Peptidase_S8_subtilisin-rel"/>
</dbReference>
<dbReference type="Pfam" id="PF00082">
    <property type="entry name" value="Peptidase_S8"/>
    <property type="match status" value="1"/>
</dbReference>
<dbReference type="InterPro" id="IPR050131">
    <property type="entry name" value="Peptidase_S8_subtilisin-like"/>
</dbReference>
<accession>A0A6J4K3I9</accession>
<dbReference type="PRINTS" id="PR00723">
    <property type="entry name" value="SUBTILISIN"/>
</dbReference>